<evidence type="ECO:0000259" key="1">
    <source>
        <dbReference type="PROSITE" id="PS50994"/>
    </source>
</evidence>
<name>A0A061EFX1_THECC</name>
<keyword evidence="3" id="KW-1185">Reference proteome</keyword>
<evidence type="ECO:0000313" key="2">
    <source>
        <dbReference type="EMBL" id="EOY03272.1"/>
    </source>
</evidence>
<dbReference type="STRING" id="3641.A0A061EFX1"/>
<organism evidence="2 3">
    <name type="scientific">Theobroma cacao</name>
    <name type="common">Cacao</name>
    <name type="synonym">Cocoa</name>
    <dbReference type="NCBI Taxonomy" id="3641"/>
    <lineage>
        <taxon>Eukaryota</taxon>
        <taxon>Viridiplantae</taxon>
        <taxon>Streptophyta</taxon>
        <taxon>Embryophyta</taxon>
        <taxon>Tracheophyta</taxon>
        <taxon>Spermatophyta</taxon>
        <taxon>Magnoliopsida</taxon>
        <taxon>eudicotyledons</taxon>
        <taxon>Gunneridae</taxon>
        <taxon>Pentapetalae</taxon>
        <taxon>rosids</taxon>
        <taxon>malvids</taxon>
        <taxon>Malvales</taxon>
        <taxon>Malvaceae</taxon>
        <taxon>Byttnerioideae</taxon>
        <taxon>Theobroma</taxon>
    </lineage>
</organism>
<dbReference type="AlphaFoldDB" id="A0A061EFX1"/>
<dbReference type="PROSITE" id="PS50994">
    <property type="entry name" value="INTEGRASE"/>
    <property type="match status" value="1"/>
</dbReference>
<dbReference type="InterPro" id="IPR036397">
    <property type="entry name" value="RNaseH_sf"/>
</dbReference>
<accession>A0A061EFX1</accession>
<sequence>MKRDIVEFVMKCLTCQQIKAEHQKLSDTLQLLPIPEWKCEHMIMDFVLDSPRTQSGKDTIWVIVDKLTKSVHFLAIYSTYSIEKLAKLYIDEIMRLHGVSVSIMLDRDPRFTF</sequence>
<dbReference type="PANTHER" id="PTHR45835:SF106">
    <property type="entry name" value="INTEGRASE CATALYTIC DOMAIN-CONTAINING PROTEIN"/>
    <property type="match status" value="1"/>
</dbReference>
<dbReference type="GO" id="GO:0015074">
    <property type="term" value="P:DNA integration"/>
    <property type="evidence" value="ECO:0007669"/>
    <property type="project" value="InterPro"/>
</dbReference>
<dbReference type="PANTHER" id="PTHR45835">
    <property type="entry name" value="YALI0A06105P"/>
    <property type="match status" value="1"/>
</dbReference>
<evidence type="ECO:0000313" key="3">
    <source>
        <dbReference type="Proteomes" id="UP000026915"/>
    </source>
</evidence>
<dbReference type="InterPro" id="IPR001584">
    <property type="entry name" value="Integrase_cat-core"/>
</dbReference>
<feature type="domain" description="Integrase catalytic" evidence="1">
    <location>
        <begin position="29"/>
        <end position="113"/>
    </location>
</feature>
<gene>
    <name evidence="2" type="ORF">TCM_018068</name>
</gene>
<reference evidence="2 3" key="1">
    <citation type="journal article" date="2013" name="Genome Biol.">
        <title>The genome sequence of the most widely cultivated cacao type and its use to identify candidate genes regulating pod color.</title>
        <authorList>
            <person name="Motamayor J.C."/>
            <person name="Mockaitis K."/>
            <person name="Schmutz J."/>
            <person name="Haiminen N."/>
            <person name="Iii D.L."/>
            <person name="Cornejo O."/>
            <person name="Findley S.D."/>
            <person name="Zheng P."/>
            <person name="Utro F."/>
            <person name="Royaert S."/>
            <person name="Saski C."/>
            <person name="Jenkins J."/>
            <person name="Podicheti R."/>
            <person name="Zhao M."/>
            <person name="Scheffler B.E."/>
            <person name="Stack J.C."/>
            <person name="Feltus F.A."/>
            <person name="Mustiga G.M."/>
            <person name="Amores F."/>
            <person name="Phillips W."/>
            <person name="Marelli J.P."/>
            <person name="May G.D."/>
            <person name="Shapiro H."/>
            <person name="Ma J."/>
            <person name="Bustamante C.D."/>
            <person name="Schnell R.J."/>
            <person name="Main D."/>
            <person name="Gilbert D."/>
            <person name="Parida L."/>
            <person name="Kuhn D.N."/>
        </authorList>
    </citation>
    <scope>NUCLEOTIDE SEQUENCE [LARGE SCALE GENOMIC DNA]</scope>
    <source>
        <strain evidence="3">cv. Matina 1-6</strain>
    </source>
</reference>
<dbReference type="OMA" id="CEHMIMD"/>
<dbReference type="SUPFAM" id="SSF53098">
    <property type="entry name" value="Ribonuclease H-like"/>
    <property type="match status" value="1"/>
</dbReference>
<dbReference type="Proteomes" id="UP000026915">
    <property type="component" value="Chromosome 4"/>
</dbReference>
<dbReference type="eggNOG" id="KOG0017">
    <property type="taxonomic scope" value="Eukaryota"/>
</dbReference>
<dbReference type="EMBL" id="CM001882">
    <property type="protein sequence ID" value="EOY03272.1"/>
    <property type="molecule type" value="Genomic_DNA"/>
</dbReference>
<dbReference type="InParanoid" id="A0A061EFX1"/>
<proteinExistence type="predicted"/>
<dbReference type="Gramene" id="EOY03272">
    <property type="protein sequence ID" value="EOY03272"/>
    <property type="gene ID" value="TCM_018068"/>
</dbReference>
<dbReference type="HOGENOM" id="CLU_000384_29_4_1"/>
<dbReference type="Gene3D" id="3.30.420.10">
    <property type="entry name" value="Ribonuclease H-like superfamily/Ribonuclease H"/>
    <property type="match status" value="1"/>
</dbReference>
<dbReference type="GO" id="GO:0003676">
    <property type="term" value="F:nucleic acid binding"/>
    <property type="evidence" value="ECO:0007669"/>
    <property type="project" value="InterPro"/>
</dbReference>
<dbReference type="InterPro" id="IPR012337">
    <property type="entry name" value="RNaseH-like_sf"/>
</dbReference>
<protein>
    <recommendedName>
        <fullName evidence="1">Integrase catalytic domain-containing protein</fullName>
    </recommendedName>
</protein>